<evidence type="ECO:0000313" key="8">
    <source>
        <dbReference type="Proteomes" id="UP001324185"/>
    </source>
</evidence>
<dbReference type="Gene3D" id="3.40.140.10">
    <property type="entry name" value="Cytidine Deaminase, domain 2"/>
    <property type="match status" value="1"/>
</dbReference>
<keyword evidence="1" id="KW-0645">Protease</keyword>
<sequence>MEVVYFDWGGQLVAAEILAPNLQSVYQACLDNSSVEVIELRANSDNNTQSIVADFADGTFDAGNPTGIHRKERLSITYSLDKEFVWEVRALRKDFPVTVHQNHVLANEPRSLCLYVEPWSSVERAWTPELFVKRIFWWLRETANGTIHDNEQPIEQLFFTSRYQLVLPSNYLKEQGSEVNELTIDIVQNNRNVTTLIGSYKSSRSDSSGPSFITVPVVLDPIENVPVEEYPHTLGQLQIQLEQKKSGIVELLKAAVSSQVTEKGIGIEENKPVILLVATPRIRNGNVERVDYHGFLIELQLAKLGEQLGVLCQAPGQKTWYKEVKLIESNQHVLESEQWKSISICPVSVSSYPSRKEIRQYSGISREDEGPNGIIAGVGALGGMLAKIWGRECWGEWAYIDDDILKPHNITRHIASHSYVGLPKSTTVGTMVANIHDFDNDNLIQHVEGSVISDAPDVVNLIRRSELLVDATTTLNVPREISKKNNYPRTANVFITPSGMSAVLLLEDNERTIRCNSLEAQYYRAILSNEWGESHLSGHLGKLWLGAGCREATVTISDELIHLHAAILSRQIRKNFSKGTAKICVWDYQEDSGGITPHDIVVFPAKSKVISGWKVCWDDGFIMEANRFRDESLPNETGGVLLGIVDQKDKTITLVKACNAPEESISTPTSFERGEYKSKQLLTNCLERTGGIVTYVGEWHSHPKGCLPQQSQADIHQLDFVTTALKEDGLPALMLIISDTSFAYYIDGDGAEIDFN</sequence>
<feature type="domain" description="JAB" evidence="6">
    <location>
        <begin position="630"/>
        <end position="736"/>
    </location>
</feature>
<evidence type="ECO:0000256" key="5">
    <source>
        <dbReference type="ARBA" id="ARBA00023049"/>
    </source>
</evidence>
<protein>
    <submittedName>
        <fullName evidence="7">Mov34/MPN/PAD-1 family protein</fullName>
    </submittedName>
</protein>
<evidence type="ECO:0000256" key="3">
    <source>
        <dbReference type="ARBA" id="ARBA00022801"/>
    </source>
</evidence>
<name>A0ABZ0X1F5_9GAMM</name>
<dbReference type="InterPro" id="IPR032865">
    <property type="entry name" value="Prok-E2_A"/>
</dbReference>
<evidence type="ECO:0000259" key="6">
    <source>
        <dbReference type="Pfam" id="PF14464"/>
    </source>
</evidence>
<keyword evidence="8" id="KW-1185">Reference proteome</keyword>
<reference evidence="7 8" key="1">
    <citation type="submission" date="2023-11" db="EMBL/GenBank/DDBJ databases">
        <title>MicrobeMod: A computational toolkit for identifying prokaryotic methylation and restriction-modification with nanopore sequencing.</title>
        <authorList>
            <person name="Crits-Christoph A."/>
            <person name="Kang S.C."/>
            <person name="Lee H."/>
            <person name="Ostrov N."/>
        </authorList>
    </citation>
    <scope>NUCLEOTIDE SEQUENCE [LARGE SCALE GENOMIC DNA]</scope>
    <source>
        <strain evidence="7 8">DSMZ 16071</strain>
    </source>
</reference>
<evidence type="ECO:0000313" key="7">
    <source>
        <dbReference type="EMBL" id="WQG84426.1"/>
    </source>
</evidence>
<evidence type="ECO:0000256" key="4">
    <source>
        <dbReference type="ARBA" id="ARBA00022833"/>
    </source>
</evidence>
<dbReference type="InterPro" id="IPR028090">
    <property type="entry name" value="JAB_dom_prok"/>
</dbReference>
<keyword evidence="3" id="KW-0378">Hydrolase</keyword>
<dbReference type="EMBL" id="CP140158">
    <property type="protein sequence ID" value="WQG84426.1"/>
    <property type="molecule type" value="Genomic_DNA"/>
</dbReference>
<proteinExistence type="predicted"/>
<dbReference type="SUPFAM" id="SSF102712">
    <property type="entry name" value="JAB1/MPN domain"/>
    <property type="match status" value="1"/>
</dbReference>
<keyword evidence="5" id="KW-0482">Metalloprotease</keyword>
<dbReference type="InterPro" id="IPR035985">
    <property type="entry name" value="Ubiquitin-activating_enz"/>
</dbReference>
<dbReference type="SUPFAM" id="SSF69572">
    <property type="entry name" value="Activating enzymes of the ubiquitin-like proteins"/>
    <property type="match status" value="1"/>
</dbReference>
<dbReference type="Pfam" id="PF14464">
    <property type="entry name" value="Prok-JAB"/>
    <property type="match status" value="1"/>
</dbReference>
<organism evidence="7 8">
    <name type="scientific">Kangiella aquimarina</name>
    <dbReference type="NCBI Taxonomy" id="261965"/>
    <lineage>
        <taxon>Bacteria</taxon>
        <taxon>Pseudomonadati</taxon>
        <taxon>Pseudomonadota</taxon>
        <taxon>Gammaproteobacteria</taxon>
        <taxon>Kangiellales</taxon>
        <taxon>Kangiellaceae</taxon>
        <taxon>Kangiella</taxon>
    </lineage>
</organism>
<dbReference type="Gene3D" id="3.40.50.720">
    <property type="entry name" value="NAD(P)-binding Rossmann-like Domain"/>
    <property type="match status" value="1"/>
</dbReference>
<evidence type="ECO:0000256" key="1">
    <source>
        <dbReference type="ARBA" id="ARBA00022670"/>
    </source>
</evidence>
<dbReference type="RefSeq" id="WP_018624895.1">
    <property type="nucleotide sequence ID" value="NZ_CP140158.1"/>
</dbReference>
<accession>A0ABZ0X1F5</accession>
<keyword evidence="4" id="KW-0862">Zinc</keyword>
<gene>
    <name evidence="7" type="ORF">SR900_08105</name>
</gene>
<evidence type="ECO:0000256" key="2">
    <source>
        <dbReference type="ARBA" id="ARBA00022723"/>
    </source>
</evidence>
<keyword evidence="2" id="KW-0479">Metal-binding</keyword>
<dbReference type="Pfam" id="PF14457">
    <property type="entry name" value="Prok-E2_A"/>
    <property type="match status" value="1"/>
</dbReference>
<dbReference type="Proteomes" id="UP001324185">
    <property type="component" value="Chromosome"/>
</dbReference>